<dbReference type="HOGENOM" id="CLU_1068029_0_0_5"/>
<evidence type="ECO:0000313" key="5">
    <source>
        <dbReference type="EMBL" id="ACB94122.1"/>
    </source>
</evidence>
<dbReference type="InterPro" id="IPR051637">
    <property type="entry name" value="Ank_repeat_dom-contain_49"/>
</dbReference>
<dbReference type="RefSeq" id="WP_012383480.1">
    <property type="nucleotide sequence ID" value="NC_010581.1"/>
</dbReference>
<dbReference type="EMBL" id="CP001016">
    <property type="protein sequence ID" value="ACB94122.1"/>
    <property type="molecule type" value="Genomic_DNA"/>
</dbReference>
<feature type="repeat" description="ANK" evidence="3">
    <location>
        <begin position="209"/>
        <end position="241"/>
    </location>
</feature>
<dbReference type="PROSITE" id="PS50088">
    <property type="entry name" value="ANK_REPEAT"/>
    <property type="match status" value="2"/>
</dbReference>
<dbReference type="GO" id="GO:0005737">
    <property type="term" value="C:cytoplasm"/>
    <property type="evidence" value="ECO:0007669"/>
    <property type="project" value="InterPro"/>
</dbReference>
<keyword evidence="1" id="KW-0677">Repeat</keyword>
<dbReference type="SMART" id="SM00450">
    <property type="entry name" value="RHOD"/>
    <property type="match status" value="1"/>
</dbReference>
<organism evidence="5 6">
    <name type="scientific">Beijerinckia indica subsp. indica (strain ATCC 9039 / DSM 1715 / NCIMB 8712)</name>
    <dbReference type="NCBI Taxonomy" id="395963"/>
    <lineage>
        <taxon>Bacteria</taxon>
        <taxon>Pseudomonadati</taxon>
        <taxon>Pseudomonadota</taxon>
        <taxon>Alphaproteobacteria</taxon>
        <taxon>Hyphomicrobiales</taxon>
        <taxon>Beijerinckiaceae</taxon>
        <taxon>Beijerinckia</taxon>
    </lineage>
</organism>
<dbReference type="InterPro" id="IPR036770">
    <property type="entry name" value="Ankyrin_rpt-contain_sf"/>
</dbReference>
<dbReference type="SMART" id="SM00248">
    <property type="entry name" value="ANK"/>
    <property type="match status" value="3"/>
</dbReference>
<dbReference type="eggNOG" id="COG0666">
    <property type="taxonomic scope" value="Bacteria"/>
</dbReference>
<evidence type="ECO:0000313" key="6">
    <source>
        <dbReference type="Proteomes" id="UP000001695"/>
    </source>
</evidence>
<dbReference type="InterPro" id="IPR001763">
    <property type="entry name" value="Rhodanese-like_dom"/>
</dbReference>
<keyword evidence="2 3" id="KW-0040">ANK repeat</keyword>
<accession>B2IES8</accession>
<reference evidence="5 6" key="2">
    <citation type="journal article" date="2010" name="J. Bacteriol.">
        <title>Complete genome sequence of Beijerinckia indica subsp. indica.</title>
        <authorList>
            <person name="Tamas I."/>
            <person name="Dedysh S.N."/>
            <person name="Liesack W."/>
            <person name="Stott M.B."/>
            <person name="Alam M."/>
            <person name="Murrell J.C."/>
            <person name="Dunfield P.F."/>
        </authorList>
    </citation>
    <scope>NUCLEOTIDE SEQUENCE [LARGE SCALE GENOMIC DNA]</scope>
    <source>
        <strain evidence="6">ATCC 9039 / DSM 1715 / NCIMB 8712</strain>
    </source>
</reference>
<dbReference type="InterPro" id="IPR002110">
    <property type="entry name" value="Ankyrin_rpt"/>
</dbReference>
<dbReference type="Proteomes" id="UP000001695">
    <property type="component" value="Chromosome"/>
</dbReference>
<name>B2IES8_BEII9</name>
<dbReference type="STRING" id="395963.Bind_0469"/>
<dbReference type="GO" id="GO:0004792">
    <property type="term" value="F:thiosulfate-cyanide sulfurtransferase activity"/>
    <property type="evidence" value="ECO:0007669"/>
    <property type="project" value="InterPro"/>
</dbReference>
<dbReference type="PROSITE" id="PS50206">
    <property type="entry name" value="RHODANESE_3"/>
    <property type="match status" value="1"/>
</dbReference>
<sequence length="272" mass="29195">MATYRRITIDEARSLMDAETKPVVIDVRDPASYQKGHIDGALRVDLTNLDTLLKETPKTKPVLIYCYHGNSSQAYAKAFGAADFADVFSMDGGYEEWRKAEMRQNAAPIEEAPTVEGLSDALEAFLKEHGYPKGGVNAVTPTDRMTPLMRACHLNAKAIVTELLQAGARVDASNNDQNQALWLACVGDDPDIVDMIIAAGADLNHANVNGSTALIYAASAGKAKALARLLAAGADLDYQVDGFSAIDMASTLECLNMMREAKRRAKAAKAGS</sequence>
<feature type="domain" description="Rhodanese" evidence="4">
    <location>
        <begin position="18"/>
        <end position="106"/>
    </location>
</feature>
<proteinExistence type="predicted"/>
<dbReference type="AlphaFoldDB" id="B2IES8"/>
<dbReference type="Gene3D" id="1.25.40.20">
    <property type="entry name" value="Ankyrin repeat-containing domain"/>
    <property type="match status" value="1"/>
</dbReference>
<keyword evidence="6" id="KW-1185">Reference proteome</keyword>
<reference evidence="6" key="1">
    <citation type="submission" date="2008-03" db="EMBL/GenBank/DDBJ databases">
        <title>Complete sequence of chromosome of Beijerinckia indica subsp. indica ATCC 9039.</title>
        <authorList>
            <consortium name="US DOE Joint Genome Institute"/>
            <person name="Copeland A."/>
            <person name="Lucas S."/>
            <person name="Lapidus A."/>
            <person name="Glavina del Rio T."/>
            <person name="Dalin E."/>
            <person name="Tice H."/>
            <person name="Bruce D."/>
            <person name="Goodwin L."/>
            <person name="Pitluck S."/>
            <person name="LaButti K."/>
            <person name="Schmutz J."/>
            <person name="Larimer F."/>
            <person name="Land M."/>
            <person name="Hauser L."/>
            <person name="Kyrpides N."/>
            <person name="Mikhailova N."/>
            <person name="Dunfield P.F."/>
            <person name="Dedysh S.N."/>
            <person name="Liesack W."/>
            <person name="Saw J.H."/>
            <person name="Alam M."/>
            <person name="Chen Y."/>
            <person name="Murrell J.C."/>
            <person name="Richardson P."/>
        </authorList>
    </citation>
    <scope>NUCLEOTIDE SEQUENCE [LARGE SCALE GENOMIC DNA]</scope>
    <source>
        <strain evidence="6">ATCC 9039 / DSM 1715 / NCIMB 8712</strain>
    </source>
</reference>
<protein>
    <submittedName>
        <fullName evidence="5">Rhodanese domain protein</fullName>
    </submittedName>
</protein>
<dbReference type="KEGG" id="bid:Bind_0469"/>
<dbReference type="Gene3D" id="3.40.250.10">
    <property type="entry name" value="Rhodanese-like domain"/>
    <property type="match status" value="1"/>
</dbReference>
<evidence type="ECO:0000256" key="1">
    <source>
        <dbReference type="ARBA" id="ARBA00022737"/>
    </source>
</evidence>
<dbReference type="Pfam" id="PF00023">
    <property type="entry name" value="Ank"/>
    <property type="match status" value="1"/>
</dbReference>
<dbReference type="Pfam" id="PF12796">
    <property type="entry name" value="Ank_2"/>
    <property type="match status" value="1"/>
</dbReference>
<dbReference type="SUPFAM" id="SSF52821">
    <property type="entry name" value="Rhodanese/Cell cycle control phosphatase"/>
    <property type="match status" value="1"/>
</dbReference>
<dbReference type="eggNOG" id="COG0607">
    <property type="taxonomic scope" value="Bacteria"/>
</dbReference>
<dbReference type="InterPro" id="IPR036873">
    <property type="entry name" value="Rhodanese-like_dom_sf"/>
</dbReference>
<dbReference type="Pfam" id="PF00581">
    <property type="entry name" value="Rhodanese"/>
    <property type="match status" value="1"/>
</dbReference>
<dbReference type="PROSITE" id="PS50297">
    <property type="entry name" value="ANK_REP_REGION"/>
    <property type="match status" value="1"/>
</dbReference>
<dbReference type="PANTHER" id="PTHR24180:SF45">
    <property type="entry name" value="POLY [ADP-RIBOSE] POLYMERASE TANKYRASE"/>
    <property type="match status" value="1"/>
</dbReference>
<dbReference type="CDD" id="cd01444">
    <property type="entry name" value="GlpE_ST"/>
    <property type="match status" value="1"/>
</dbReference>
<dbReference type="InterPro" id="IPR023695">
    <property type="entry name" value="Thiosulf_sulfurTrfase"/>
</dbReference>
<evidence type="ECO:0000256" key="3">
    <source>
        <dbReference type="PROSITE-ProRule" id="PRU00023"/>
    </source>
</evidence>
<gene>
    <name evidence="5" type="ordered locus">Bind_0469</name>
</gene>
<evidence type="ECO:0000256" key="2">
    <source>
        <dbReference type="ARBA" id="ARBA00023043"/>
    </source>
</evidence>
<evidence type="ECO:0000259" key="4">
    <source>
        <dbReference type="PROSITE" id="PS50206"/>
    </source>
</evidence>
<dbReference type="OrthoDB" id="9812708at2"/>
<dbReference type="PANTHER" id="PTHR24180">
    <property type="entry name" value="CYCLIN-DEPENDENT KINASE INHIBITOR 2C-RELATED"/>
    <property type="match status" value="1"/>
</dbReference>
<dbReference type="SUPFAM" id="SSF48403">
    <property type="entry name" value="Ankyrin repeat"/>
    <property type="match status" value="1"/>
</dbReference>
<feature type="repeat" description="ANK" evidence="3">
    <location>
        <begin position="143"/>
        <end position="175"/>
    </location>
</feature>